<gene>
    <name evidence="1" type="ORF">ACFFUV_22430</name>
</gene>
<name>A0ABV5HTW3_9VIBR</name>
<reference evidence="1 2" key="1">
    <citation type="submission" date="2024-09" db="EMBL/GenBank/DDBJ databases">
        <authorList>
            <person name="Sun Q."/>
            <person name="Mori K."/>
        </authorList>
    </citation>
    <scope>NUCLEOTIDE SEQUENCE [LARGE SCALE GENOMIC DNA]</scope>
    <source>
        <strain evidence="1 2">CECT 8064</strain>
    </source>
</reference>
<keyword evidence="2" id="KW-1185">Reference proteome</keyword>
<sequence length="231" mass="27040">MKNSEFVSRIINDMNSINKDAHVSRRWILSIGRQKARSYIAQKYADGTLFGEESLYTHINCLEMERVRKVDCCFDEFKLCRILMRSKKRLPDMIYTRIGPAIIKVSNIMDDIIFTPISLRKYANNKERKYGNIDQYYYYVNDGYIYIPDINIEAINVDLITLDRKAALELGGCGTKKDDPCISQWDYDFICPDKLLEYVVSETLRETITKLQIPTDENPDMDINKKTQKIQ</sequence>
<proteinExistence type="predicted"/>
<dbReference type="Pfam" id="PF25702">
    <property type="entry name" value="CrAss_Ring_2"/>
    <property type="match status" value="1"/>
</dbReference>
<dbReference type="RefSeq" id="WP_390197826.1">
    <property type="nucleotide sequence ID" value="NZ_JBHMEP010000017.1"/>
</dbReference>
<evidence type="ECO:0000313" key="2">
    <source>
        <dbReference type="Proteomes" id="UP001589645"/>
    </source>
</evidence>
<protein>
    <submittedName>
        <fullName evidence="1">Uncharacterized protein</fullName>
    </submittedName>
</protein>
<dbReference type="InterPro" id="IPR057878">
    <property type="entry name" value="CrAss_Ring_2"/>
</dbReference>
<dbReference type="Proteomes" id="UP001589645">
    <property type="component" value="Unassembled WGS sequence"/>
</dbReference>
<dbReference type="EMBL" id="JBHMEP010000017">
    <property type="protein sequence ID" value="MFB9137709.1"/>
    <property type="molecule type" value="Genomic_DNA"/>
</dbReference>
<evidence type="ECO:0000313" key="1">
    <source>
        <dbReference type="EMBL" id="MFB9137709.1"/>
    </source>
</evidence>
<accession>A0ABV5HTW3</accession>
<organism evidence="1 2">
    <name type="scientific">Vibrio olivae</name>
    <dbReference type="NCBI Taxonomy" id="1243002"/>
    <lineage>
        <taxon>Bacteria</taxon>
        <taxon>Pseudomonadati</taxon>
        <taxon>Pseudomonadota</taxon>
        <taxon>Gammaproteobacteria</taxon>
        <taxon>Vibrionales</taxon>
        <taxon>Vibrionaceae</taxon>
        <taxon>Vibrio</taxon>
    </lineage>
</organism>
<comment type="caution">
    <text evidence="1">The sequence shown here is derived from an EMBL/GenBank/DDBJ whole genome shotgun (WGS) entry which is preliminary data.</text>
</comment>